<dbReference type="GO" id="GO:0010041">
    <property type="term" value="P:response to iron(III) ion"/>
    <property type="evidence" value="ECO:0007669"/>
    <property type="project" value="TreeGrafter"/>
</dbReference>
<organism evidence="10 11">
    <name type="scientific">Flagellimonas meridianipacifica</name>
    <dbReference type="NCBI Taxonomy" id="1080225"/>
    <lineage>
        <taxon>Bacteria</taxon>
        <taxon>Pseudomonadati</taxon>
        <taxon>Bacteroidota</taxon>
        <taxon>Flavobacteriia</taxon>
        <taxon>Flavobacteriales</taxon>
        <taxon>Flavobacteriaceae</taxon>
        <taxon>Flagellimonas</taxon>
    </lineage>
</organism>
<evidence type="ECO:0000313" key="11">
    <source>
        <dbReference type="Proteomes" id="UP000237640"/>
    </source>
</evidence>
<keyword evidence="11" id="KW-1185">Reference proteome</keyword>
<feature type="transmembrane region" description="Helical" evidence="8">
    <location>
        <begin position="7"/>
        <end position="27"/>
    </location>
</feature>
<dbReference type="PANTHER" id="PTHR33908">
    <property type="entry name" value="MANNOSYLTRANSFERASE YKCB-RELATED"/>
    <property type="match status" value="1"/>
</dbReference>
<dbReference type="GO" id="GO:0005886">
    <property type="term" value="C:plasma membrane"/>
    <property type="evidence" value="ECO:0007669"/>
    <property type="project" value="UniProtKB-SubCell"/>
</dbReference>
<dbReference type="Proteomes" id="UP000237640">
    <property type="component" value="Unassembled WGS sequence"/>
</dbReference>
<feature type="transmembrane region" description="Helical" evidence="8">
    <location>
        <begin position="266"/>
        <end position="288"/>
    </location>
</feature>
<comment type="subcellular location">
    <subcellularLocation>
        <location evidence="1">Cell membrane</location>
        <topology evidence="1">Multi-pass membrane protein</topology>
    </subcellularLocation>
</comment>
<comment type="caution">
    <text evidence="10">The sequence shown here is derived from an EMBL/GenBank/DDBJ whole genome shotgun (WGS) entry which is preliminary data.</text>
</comment>
<evidence type="ECO:0000256" key="2">
    <source>
        <dbReference type="ARBA" id="ARBA00022475"/>
    </source>
</evidence>
<protein>
    <submittedName>
        <fullName evidence="10">4-amino-4-deoxy-L-arabinose transferase-like glycosyltransferase</fullName>
    </submittedName>
</protein>
<evidence type="ECO:0000256" key="6">
    <source>
        <dbReference type="ARBA" id="ARBA00022989"/>
    </source>
</evidence>
<evidence type="ECO:0000256" key="1">
    <source>
        <dbReference type="ARBA" id="ARBA00004651"/>
    </source>
</evidence>
<dbReference type="Pfam" id="PF13231">
    <property type="entry name" value="PMT_2"/>
    <property type="match status" value="1"/>
</dbReference>
<keyword evidence="4 10" id="KW-0808">Transferase</keyword>
<dbReference type="RefSeq" id="WP_106145432.1">
    <property type="nucleotide sequence ID" value="NZ_PVYX01000002.1"/>
</dbReference>
<dbReference type="AlphaFoldDB" id="A0A2T0M9D2"/>
<feature type="transmembrane region" description="Helical" evidence="8">
    <location>
        <begin position="154"/>
        <end position="170"/>
    </location>
</feature>
<proteinExistence type="predicted"/>
<dbReference type="EMBL" id="PVYX01000002">
    <property type="protein sequence ID" value="PRX54121.1"/>
    <property type="molecule type" value="Genomic_DNA"/>
</dbReference>
<gene>
    <name evidence="10" type="ORF">CLV81_2517</name>
</gene>
<evidence type="ECO:0000256" key="8">
    <source>
        <dbReference type="SAM" id="Phobius"/>
    </source>
</evidence>
<name>A0A2T0M9D2_9FLAO</name>
<keyword evidence="3" id="KW-0328">Glycosyltransferase</keyword>
<dbReference type="GO" id="GO:0016763">
    <property type="term" value="F:pentosyltransferase activity"/>
    <property type="evidence" value="ECO:0007669"/>
    <property type="project" value="TreeGrafter"/>
</dbReference>
<evidence type="ECO:0000259" key="9">
    <source>
        <dbReference type="Pfam" id="PF13231"/>
    </source>
</evidence>
<evidence type="ECO:0000256" key="7">
    <source>
        <dbReference type="ARBA" id="ARBA00023136"/>
    </source>
</evidence>
<reference evidence="10 11" key="1">
    <citation type="submission" date="2018-03" db="EMBL/GenBank/DDBJ databases">
        <title>Genomic Encyclopedia of Archaeal and Bacterial Type Strains, Phase II (KMG-II): from individual species to whole genera.</title>
        <authorList>
            <person name="Goeker M."/>
        </authorList>
    </citation>
    <scope>NUCLEOTIDE SEQUENCE [LARGE SCALE GENOMIC DNA]</scope>
    <source>
        <strain evidence="10 11">DSM 25027</strain>
    </source>
</reference>
<evidence type="ECO:0000256" key="5">
    <source>
        <dbReference type="ARBA" id="ARBA00022692"/>
    </source>
</evidence>
<feature type="transmembrane region" description="Helical" evidence="8">
    <location>
        <begin position="203"/>
        <end position="222"/>
    </location>
</feature>
<evidence type="ECO:0000313" key="10">
    <source>
        <dbReference type="EMBL" id="PRX54121.1"/>
    </source>
</evidence>
<feature type="transmembrane region" description="Helical" evidence="8">
    <location>
        <begin position="334"/>
        <end position="353"/>
    </location>
</feature>
<dbReference type="InterPro" id="IPR050297">
    <property type="entry name" value="LipidA_mod_glycosyltrf_83"/>
</dbReference>
<feature type="transmembrane region" description="Helical" evidence="8">
    <location>
        <begin position="365"/>
        <end position="385"/>
    </location>
</feature>
<keyword evidence="7 8" id="KW-0472">Membrane</keyword>
<dbReference type="PANTHER" id="PTHR33908:SF3">
    <property type="entry name" value="UNDECAPRENYL PHOSPHATE-ALPHA-4-AMINO-4-DEOXY-L-ARABINOSE ARABINOSYL TRANSFERASE"/>
    <property type="match status" value="1"/>
</dbReference>
<feature type="domain" description="Glycosyltransferase RgtA/B/C/D-like" evidence="9">
    <location>
        <begin position="59"/>
        <end position="219"/>
    </location>
</feature>
<feature type="transmembrane region" description="Helical" evidence="8">
    <location>
        <begin position="308"/>
        <end position="328"/>
    </location>
</feature>
<sequence>MISSVRYWFLVGLVIAVYIAGMFVTLFENDSAQFAVMAMRMVQENDFTNLFKGTQEYLDKPHMHYWLAALSFKIFGIHDWAYRIPAILATLLGAYSCYGLGKLFYNKDIGKFSALIFMTAQTIVLSNIDVRTDAVLTGFTIFSIWQLVKYIEKGSLWGVVLGAFGAGMAFSTKGQIALLVIGISVLCHLIYTRKWKSLLSWKLILALLVFGLTISPMLYAYYQQFDLHPEKIIRGKSDRSGIFFIFWEQSFERLSGQGHGKNSSDFFFFFHTFLWVFLPWTVLALIAYWRRVKTFIKLRFRYLPQYEFVTLGGITILFFIISFAQFKLPHYMNILIPLYSILSASYLHSLYRFSKNISIKVILGIQYFILSLVFIFALLVCFHFFKFDKIYNYIILIALLGLITYFCLKREAYYMRIITLSVYSSLLLNGVMNTHFYPELLKYQGGSTMAERIKEQKIPVDKVYKVSERFTWSLDFYNRKPVQIVTIDELMTKHEVWVYANDEELELLENKGFHWHEKISVDQFRITRLQLKFLNPHTRQKVLNQMHLVYLD</sequence>
<feature type="transmembrane region" description="Helical" evidence="8">
    <location>
        <begin position="80"/>
        <end position="101"/>
    </location>
</feature>
<evidence type="ECO:0000256" key="4">
    <source>
        <dbReference type="ARBA" id="ARBA00022679"/>
    </source>
</evidence>
<feature type="transmembrane region" description="Helical" evidence="8">
    <location>
        <begin position="391"/>
        <end position="408"/>
    </location>
</feature>
<keyword evidence="2" id="KW-1003">Cell membrane</keyword>
<dbReference type="GO" id="GO:0009103">
    <property type="term" value="P:lipopolysaccharide biosynthetic process"/>
    <property type="evidence" value="ECO:0007669"/>
    <property type="project" value="UniProtKB-ARBA"/>
</dbReference>
<keyword evidence="6 8" id="KW-1133">Transmembrane helix</keyword>
<dbReference type="OrthoDB" id="9178203at2"/>
<evidence type="ECO:0000256" key="3">
    <source>
        <dbReference type="ARBA" id="ARBA00022676"/>
    </source>
</evidence>
<keyword evidence="5 8" id="KW-0812">Transmembrane</keyword>
<dbReference type="InterPro" id="IPR038731">
    <property type="entry name" value="RgtA/B/C-like"/>
</dbReference>
<feature type="transmembrane region" description="Helical" evidence="8">
    <location>
        <begin position="176"/>
        <end position="191"/>
    </location>
</feature>
<accession>A0A2T0M9D2</accession>